<comment type="caution">
    <text evidence="2">The sequence shown here is derived from an EMBL/GenBank/DDBJ whole genome shotgun (WGS) entry which is preliminary data.</text>
</comment>
<sequence length="184" mass="19626">MMKPIAAFATTLLCAVPAAADEVVDTLNSAISAYQGGDVQYALEELAYAQQLLLSQKTESLRAFLPEAPEGWTRTINEEMNTGLAMMGGGVGAEATYNTGTDEFTLRLMMDNPMVTALAGMIPNAAVMGAKIERVGREKFMNQNGELTALIGNRVLVQASGGELSTMLDFLKSMDFAALADFGR</sequence>
<proteinExistence type="predicted"/>
<dbReference type="Proteomes" id="UP001205601">
    <property type="component" value="Unassembled WGS sequence"/>
</dbReference>
<evidence type="ECO:0000313" key="2">
    <source>
        <dbReference type="EMBL" id="MCT8330265.1"/>
    </source>
</evidence>
<evidence type="ECO:0000313" key="3">
    <source>
        <dbReference type="Proteomes" id="UP001205601"/>
    </source>
</evidence>
<evidence type="ECO:0000256" key="1">
    <source>
        <dbReference type="SAM" id="SignalP"/>
    </source>
</evidence>
<feature type="signal peptide" evidence="1">
    <location>
        <begin position="1"/>
        <end position="20"/>
    </location>
</feature>
<reference evidence="3" key="1">
    <citation type="submission" date="2023-07" db="EMBL/GenBank/DDBJ databases">
        <title>Defluviimonas sediminis sp. nov., isolated from mangrove sediment.</title>
        <authorList>
            <person name="Liu L."/>
            <person name="Li J."/>
            <person name="Huang Y."/>
            <person name="Pan J."/>
            <person name="Li M."/>
        </authorList>
    </citation>
    <scope>NUCLEOTIDE SEQUENCE [LARGE SCALE GENOMIC DNA]</scope>
    <source>
        <strain evidence="3">FT324</strain>
    </source>
</reference>
<keyword evidence="1" id="KW-0732">Signal</keyword>
<organism evidence="2 3">
    <name type="scientific">Albidovulum sediminis</name>
    <dbReference type="NCBI Taxonomy" id="3066345"/>
    <lineage>
        <taxon>Bacteria</taxon>
        <taxon>Pseudomonadati</taxon>
        <taxon>Pseudomonadota</taxon>
        <taxon>Alphaproteobacteria</taxon>
        <taxon>Rhodobacterales</taxon>
        <taxon>Paracoccaceae</taxon>
        <taxon>Albidovulum</taxon>
    </lineage>
</organism>
<accession>A0ABT2NMV5</accession>
<dbReference type="RefSeq" id="WP_261496139.1">
    <property type="nucleotide sequence ID" value="NZ_JAOCQF010000002.1"/>
</dbReference>
<dbReference type="EMBL" id="JAOCQF010000002">
    <property type="protein sequence ID" value="MCT8330265.1"/>
    <property type="molecule type" value="Genomic_DNA"/>
</dbReference>
<keyword evidence="3" id="KW-1185">Reference proteome</keyword>
<gene>
    <name evidence="2" type="ORF">N5I32_12125</name>
</gene>
<feature type="chain" id="PRO_5047372042" evidence="1">
    <location>
        <begin position="21"/>
        <end position="184"/>
    </location>
</feature>
<protein>
    <submittedName>
        <fullName evidence="2">Uncharacterized protein</fullName>
    </submittedName>
</protein>
<name>A0ABT2NMV5_9RHOB</name>